<dbReference type="EMBL" id="ASGP02000002">
    <property type="protein sequence ID" value="KAH9522262.1"/>
    <property type="molecule type" value="Genomic_DNA"/>
</dbReference>
<evidence type="ECO:0000256" key="2">
    <source>
        <dbReference type="ARBA" id="ARBA00022692"/>
    </source>
</evidence>
<feature type="compositionally biased region" description="Low complexity" evidence="5">
    <location>
        <begin position="871"/>
        <end position="889"/>
    </location>
</feature>
<reference evidence="7" key="1">
    <citation type="submission" date="2013-05" db="EMBL/GenBank/DDBJ databases">
        <authorList>
            <person name="Yim A.K.Y."/>
            <person name="Chan T.F."/>
            <person name="Ji K.M."/>
            <person name="Liu X.Y."/>
            <person name="Zhou J.W."/>
            <person name="Li R.Q."/>
            <person name="Yang K.Y."/>
            <person name="Li J."/>
            <person name="Li M."/>
            <person name="Law P.T.W."/>
            <person name="Wu Y.L."/>
            <person name="Cai Z.L."/>
            <person name="Qin H."/>
            <person name="Bao Y."/>
            <person name="Leung R.K.K."/>
            <person name="Ng P.K.S."/>
            <person name="Zou J."/>
            <person name="Zhong X.J."/>
            <person name="Ran P.X."/>
            <person name="Zhong N.S."/>
            <person name="Liu Z.G."/>
            <person name="Tsui S.K.W."/>
        </authorList>
    </citation>
    <scope>NUCLEOTIDE SEQUENCE</scope>
    <source>
        <strain evidence="7">Derf</strain>
        <tissue evidence="7">Whole organism</tissue>
    </source>
</reference>
<feature type="compositionally biased region" description="Polar residues" evidence="5">
    <location>
        <begin position="843"/>
        <end position="860"/>
    </location>
</feature>
<protein>
    <recommendedName>
        <fullName evidence="9">Solute carrier family 22 member 5-like</fullName>
    </recommendedName>
</protein>
<feature type="transmembrane region" description="Helical" evidence="6">
    <location>
        <begin position="518"/>
        <end position="538"/>
    </location>
</feature>
<dbReference type="SUPFAM" id="SSF103473">
    <property type="entry name" value="MFS general substrate transporter"/>
    <property type="match status" value="1"/>
</dbReference>
<keyword evidence="8" id="KW-1185">Reference proteome</keyword>
<dbReference type="GO" id="GO:0016020">
    <property type="term" value="C:membrane"/>
    <property type="evidence" value="ECO:0007669"/>
    <property type="project" value="UniProtKB-SubCell"/>
</dbReference>
<feature type="region of interest" description="Disordered" evidence="5">
    <location>
        <begin position="843"/>
        <end position="891"/>
    </location>
</feature>
<evidence type="ECO:0000256" key="6">
    <source>
        <dbReference type="SAM" id="Phobius"/>
    </source>
</evidence>
<feature type="region of interest" description="Disordered" evidence="5">
    <location>
        <begin position="1105"/>
        <end position="1130"/>
    </location>
</feature>
<dbReference type="InterPro" id="IPR036259">
    <property type="entry name" value="MFS_trans_sf"/>
</dbReference>
<sequence length="1259" mass="146020">MEFGKVFPELCHYGPYQRLLYCFILMPIQINYYCHIYSHLFIAQTPEHFWCHILTTSSSSSTTSMMNGTYRQILDSHSKYWNRSTLMSDNSNEIEWNYFLKNDNLQHYFFLPSRYFIIDNKHHNRSSSSTIMLSTSNDTDIQQYEYHLNLLKFLNNVNHSLAIYMDRLSQCHQYNASYTDLIIFHKQLLPLLTNTTFDYSTITNIPLVEIAIPPIIECKSGWKYTTNTDGRQSSNVNHSIVTKWNLVCRNEWLQYLIITVFLIGLLIGFLLHYFLCHNIGYRRSYFLMLILQCISGTLASMAQEFKHFALCRFLLGLSLPTISLISTDIMIEIAGIRSMSKIIFLNELIRLLGVLPLALIAYWIRDYQSILFAISAPFTLFLFWWWFFPESVSYQLVHGHVQKLERQILDIAHTNLQYVDPEFDDSLKRRIHIELAIYREFMISSLLADCQLDEPLKLSINNHYNQQQMLEPNQMFMTKSSKSFDENCGKNLSSNLLNIKTDTTLRSILQLPNMRRKFLVILFLSWINFTLNIAYNFFLIDFIRKNPSISSSLRKSFNTNNGDYRLYYLFTFGIIISILASMATYICVLDRFGRKFTFLICSLLATLSTLITGFSMSSINLRNYSYTSILFDWNEHYEYSLISFGLMKLFHSSAFIVLVIWSYELLAPNDQCRPAYRTCWAFGHLFLILLPVIMYYTSKYPRISLYISTTKLAQIFQLKFNSTLAITELDESKTTLIIQYPWHYLLSTLLLFISSIMSLILPETNGDGLLPSSLLEAEMFCCTFIGSPLNNNVPVRLNSIIKCQQRQQLPWYSWHVLFNFQAPNIRPMGILKKRQLITTTTSTSKFENVRSPKSLNQQTTNRKRIFHKNNSSPSSSSSSSSSSPSSSSPKLTTLDANNLTFIANHNHPIVTIHNEFNNNNLEEQVELLNHNDPDKSWKMTTATATTTSTATIARTETRPIECLNRATSPTKTAIVIVHNSFNDNNHHHHHNHNDNHQQQNDDDNIQISTAIQSSDNNMNEMASSMTNEHERIESNELSCRIYRKTNTLHSNHYQQHSHMMMTAMESDNSRCFSDNHNNNDDLVDIGIRPIINHLNNNDIIVDTNHNNDTNNNADNDDDDDGDGHYPNSYQNPIQKISISVMDGKNCCCSNSLLQNHHHHHKRSISECELSPHNTSQSPSYHTDDDNHQTLLFNDGHNHHHHSLPRPRSNNNGQNRDLNLAINDSNMQTLFTNSSKVNIFDPIDERMLETYFNNHSWNNE</sequence>
<dbReference type="AlphaFoldDB" id="A0A922I4A8"/>
<feature type="compositionally biased region" description="Polar residues" evidence="5">
    <location>
        <begin position="1207"/>
        <end position="1217"/>
    </location>
</feature>
<name>A0A922I4A8_DERFA</name>
<evidence type="ECO:0000313" key="7">
    <source>
        <dbReference type="EMBL" id="KAH9522262.1"/>
    </source>
</evidence>
<accession>A0A922I4A8</accession>
<evidence type="ECO:0000256" key="3">
    <source>
        <dbReference type="ARBA" id="ARBA00022989"/>
    </source>
</evidence>
<dbReference type="Pfam" id="PF00083">
    <property type="entry name" value="Sugar_tr"/>
    <property type="match status" value="1"/>
</dbReference>
<evidence type="ECO:0008006" key="9">
    <source>
        <dbReference type="Google" id="ProtNLM"/>
    </source>
</evidence>
<comment type="caution">
    <text evidence="7">The sequence shown here is derived from an EMBL/GenBank/DDBJ whole genome shotgun (WGS) entry which is preliminary data.</text>
</comment>
<evidence type="ECO:0000256" key="1">
    <source>
        <dbReference type="ARBA" id="ARBA00004141"/>
    </source>
</evidence>
<reference evidence="7" key="2">
    <citation type="journal article" date="2022" name="Res Sq">
        <title>Comparative Genomics Reveals Insights into the Divergent Evolution of Astigmatic Mites and Household Pest Adaptations.</title>
        <authorList>
            <person name="Xiong Q."/>
            <person name="Wan A.T.-Y."/>
            <person name="Liu X.-Y."/>
            <person name="Fung C.S.-H."/>
            <person name="Xiao X."/>
            <person name="Malainual N."/>
            <person name="Hou J."/>
            <person name="Wang L."/>
            <person name="Wang M."/>
            <person name="Yang K."/>
            <person name="Cui Y."/>
            <person name="Leung E."/>
            <person name="Nong W."/>
            <person name="Shin S.-K."/>
            <person name="Au S."/>
            <person name="Jeong K.Y."/>
            <person name="Chew F.T."/>
            <person name="Hui J."/>
            <person name="Leung T.F."/>
            <person name="Tungtrongchitr A."/>
            <person name="Zhong N."/>
            <person name="Liu Z."/>
            <person name="Tsui S."/>
        </authorList>
    </citation>
    <scope>NUCLEOTIDE SEQUENCE</scope>
    <source>
        <strain evidence="7">Derf</strain>
        <tissue evidence="7">Whole organism</tissue>
    </source>
</reference>
<feature type="transmembrane region" description="Helical" evidence="6">
    <location>
        <begin position="639"/>
        <end position="663"/>
    </location>
</feature>
<keyword evidence="4 6" id="KW-0472">Membrane</keyword>
<dbReference type="GO" id="GO:0022857">
    <property type="term" value="F:transmembrane transporter activity"/>
    <property type="evidence" value="ECO:0007669"/>
    <property type="project" value="InterPro"/>
</dbReference>
<feature type="transmembrane region" description="Helical" evidence="6">
    <location>
        <begin position="566"/>
        <end position="589"/>
    </location>
</feature>
<feature type="transmembrane region" description="Helical" evidence="6">
    <location>
        <begin position="596"/>
        <end position="619"/>
    </location>
</feature>
<keyword evidence="2 6" id="KW-0812">Transmembrane</keyword>
<feature type="transmembrane region" description="Helical" evidence="6">
    <location>
        <begin position="252"/>
        <end position="273"/>
    </location>
</feature>
<feature type="region of interest" description="Disordered" evidence="5">
    <location>
        <begin position="982"/>
        <end position="1001"/>
    </location>
</feature>
<dbReference type="InterPro" id="IPR005828">
    <property type="entry name" value="MFS_sugar_transport-like"/>
</dbReference>
<comment type="subcellular location">
    <subcellularLocation>
        <location evidence="1">Membrane</location>
        <topology evidence="1">Multi-pass membrane protein</topology>
    </subcellularLocation>
</comment>
<dbReference type="PANTHER" id="PTHR24064">
    <property type="entry name" value="SOLUTE CARRIER FAMILY 22 MEMBER"/>
    <property type="match status" value="1"/>
</dbReference>
<evidence type="ECO:0000313" key="8">
    <source>
        <dbReference type="Proteomes" id="UP000790347"/>
    </source>
</evidence>
<feature type="compositionally biased region" description="Polar residues" evidence="5">
    <location>
        <begin position="1171"/>
        <end position="1180"/>
    </location>
</feature>
<organism evidence="7 8">
    <name type="scientific">Dermatophagoides farinae</name>
    <name type="common">American house dust mite</name>
    <dbReference type="NCBI Taxonomy" id="6954"/>
    <lineage>
        <taxon>Eukaryota</taxon>
        <taxon>Metazoa</taxon>
        <taxon>Ecdysozoa</taxon>
        <taxon>Arthropoda</taxon>
        <taxon>Chelicerata</taxon>
        <taxon>Arachnida</taxon>
        <taxon>Acari</taxon>
        <taxon>Acariformes</taxon>
        <taxon>Sarcoptiformes</taxon>
        <taxon>Astigmata</taxon>
        <taxon>Psoroptidia</taxon>
        <taxon>Analgoidea</taxon>
        <taxon>Pyroglyphidae</taxon>
        <taxon>Dermatophagoidinae</taxon>
        <taxon>Dermatophagoides</taxon>
    </lineage>
</organism>
<proteinExistence type="predicted"/>
<evidence type="ECO:0000256" key="5">
    <source>
        <dbReference type="SAM" id="MobiDB-lite"/>
    </source>
</evidence>
<dbReference type="Proteomes" id="UP000790347">
    <property type="component" value="Unassembled WGS sequence"/>
</dbReference>
<feature type="region of interest" description="Disordered" evidence="5">
    <location>
        <begin position="1167"/>
        <end position="1217"/>
    </location>
</feature>
<feature type="transmembrane region" description="Helical" evidence="6">
    <location>
        <begin position="370"/>
        <end position="388"/>
    </location>
</feature>
<feature type="transmembrane region" description="Helical" evidence="6">
    <location>
        <begin position="285"/>
        <end position="302"/>
    </location>
</feature>
<feature type="transmembrane region" description="Helical" evidence="6">
    <location>
        <begin position="348"/>
        <end position="364"/>
    </location>
</feature>
<feature type="transmembrane region" description="Helical" evidence="6">
    <location>
        <begin position="314"/>
        <end position="336"/>
    </location>
</feature>
<dbReference type="Gene3D" id="1.20.1250.20">
    <property type="entry name" value="MFS general substrate transporter like domains"/>
    <property type="match status" value="1"/>
</dbReference>
<feature type="transmembrane region" description="Helical" evidence="6">
    <location>
        <begin position="675"/>
        <end position="696"/>
    </location>
</feature>
<gene>
    <name evidence="7" type="ORF">DERF_005850</name>
</gene>
<keyword evidence="3 6" id="KW-1133">Transmembrane helix</keyword>
<evidence type="ECO:0000256" key="4">
    <source>
        <dbReference type="ARBA" id="ARBA00023136"/>
    </source>
</evidence>